<dbReference type="InterPro" id="IPR052741">
    <property type="entry name" value="Mitochondrial_HTD2"/>
</dbReference>
<accession>A0A4R5ADZ0</accession>
<evidence type="ECO:0000256" key="1">
    <source>
        <dbReference type="SAM" id="MobiDB-lite"/>
    </source>
</evidence>
<dbReference type="EMBL" id="SMLB01000008">
    <property type="protein sequence ID" value="TDD70728.1"/>
    <property type="molecule type" value="Genomic_DNA"/>
</dbReference>
<dbReference type="SUPFAM" id="SSF54637">
    <property type="entry name" value="Thioesterase/thiol ester dehydrase-isomerase"/>
    <property type="match status" value="1"/>
</dbReference>
<dbReference type="AlphaFoldDB" id="A0A4R5ADZ0"/>
<dbReference type="Gene3D" id="3.10.129.10">
    <property type="entry name" value="Hotdog Thioesterase"/>
    <property type="match status" value="1"/>
</dbReference>
<feature type="region of interest" description="Disordered" evidence="1">
    <location>
        <begin position="126"/>
        <end position="145"/>
    </location>
</feature>
<dbReference type="GO" id="GO:0019171">
    <property type="term" value="F:(3R)-hydroxyacyl-[acyl-carrier-protein] dehydratase activity"/>
    <property type="evidence" value="ECO:0007669"/>
    <property type="project" value="TreeGrafter"/>
</dbReference>
<sequence length="145" mass="15634">MSTRSRTRPAGVTAGDALPPYRQRTSTVQLFRFSAVTWNAHRIHYDAAYARSEGYPDVLVQSHLHGCVLLNAVLAWAGPDASLRAFGWQNRGIAVAGDELIVTGAVVAVRDAPAERVADLRLEEHNQRGEPCAPGHATVAWPAGP</sequence>
<dbReference type="RefSeq" id="WP_132102744.1">
    <property type="nucleotide sequence ID" value="NZ_SMLB01000008.1"/>
</dbReference>
<evidence type="ECO:0000313" key="3">
    <source>
        <dbReference type="Proteomes" id="UP000295217"/>
    </source>
</evidence>
<organism evidence="2 3">
    <name type="scientific">Jiangella aurantiaca</name>
    <dbReference type="NCBI Taxonomy" id="2530373"/>
    <lineage>
        <taxon>Bacteria</taxon>
        <taxon>Bacillati</taxon>
        <taxon>Actinomycetota</taxon>
        <taxon>Actinomycetes</taxon>
        <taxon>Jiangellales</taxon>
        <taxon>Jiangellaceae</taxon>
        <taxon>Jiangella</taxon>
    </lineage>
</organism>
<evidence type="ECO:0000313" key="2">
    <source>
        <dbReference type="EMBL" id="TDD70728.1"/>
    </source>
</evidence>
<reference evidence="2 3" key="1">
    <citation type="submission" date="2019-02" db="EMBL/GenBank/DDBJ databases">
        <title>Draft genome sequences of novel Actinobacteria.</title>
        <authorList>
            <person name="Sahin N."/>
            <person name="Ay H."/>
            <person name="Saygin H."/>
        </authorList>
    </citation>
    <scope>NUCLEOTIDE SEQUENCE [LARGE SCALE GENOMIC DNA]</scope>
    <source>
        <strain evidence="2 3">8K307</strain>
    </source>
</reference>
<gene>
    <name evidence="2" type="ORF">E1262_08755</name>
</gene>
<proteinExistence type="predicted"/>
<dbReference type="OrthoDB" id="7183822at2"/>
<dbReference type="PANTHER" id="PTHR28152">
    <property type="entry name" value="HYDROXYACYL-THIOESTER DEHYDRATASE TYPE 2, MITOCHONDRIAL"/>
    <property type="match status" value="1"/>
</dbReference>
<dbReference type="Proteomes" id="UP000295217">
    <property type="component" value="Unassembled WGS sequence"/>
</dbReference>
<keyword evidence="3" id="KW-1185">Reference proteome</keyword>
<comment type="caution">
    <text evidence="2">The sequence shown here is derived from an EMBL/GenBank/DDBJ whole genome shotgun (WGS) entry which is preliminary data.</text>
</comment>
<protein>
    <submittedName>
        <fullName evidence="2">Acyl dehydratase</fullName>
    </submittedName>
</protein>
<dbReference type="PANTHER" id="PTHR28152:SF1">
    <property type="entry name" value="HYDROXYACYL-THIOESTER DEHYDRATASE TYPE 2, MITOCHONDRIAL"/>
    <property type="match status" value="1"/>
</dbReference>
<dbReference type="InterPro" id="IPR029069">
    <property type="entry name" value="HotDog_dom_sf"/>
</dbReference>
<name>A0A4R5ADZ0_9ACTN</name>